<dbReference type="CDD" id="cd01650">
    <property type="entry name" value="RT_nLTR_like"/>
    <property type="match status" value="1"/>
</dbReference>
<feature type="domain" description="Reverse transcriptase" evidence="1">
    <location>
        <begin position="122"/>
        <end position="237"/>
    </location>
</feature>
<evidence type="ECO:0000313" key="3">
    <source>
        <dbReference type="Proteomes" id="UP001280121"/>
    </source>
</evidence>
<name>A0AAD9XD74_9ROSI</name>
<dbReference type="PANTHER" id="PTHR46890">
    <property type="entry name" value="NON-LTR RETROLELEMENT REVERSE TRANSCRIPTASE-LIKE PROTEIN-RELATED"/>
    <property type="match status" value="1"/>
</dbReference>
<evidence type="ECO:0000313" key="2">
    <source>
        <dbReference type="EMBL" id="KAK2656798.1"/>
    </source>
</evidence>
<gene>
    <name evidence="2" type="ORF">Ddye_009850</name>
</gene>
<keyword evidence="3" id="KW-1185">Reference proteome</keyword>
<dbReference type="Pfam" id="PF00078">
    <property type="entry name" value="RVT_1"/>
    <property type="match status" value="1"/>
</dbReference>
<dbReference type="Proteomes" id="UP001280121">
    <property type="component" value="Unassembled WGS sequence"/>
</dbReference>
<dbReference type="InterPro" id="IPR000477">
    <property type="entry name" value="RT_dom"/>
</dbReference>
<reference evidence="2" key="1">
    <citation type="journal article" date="2023" name="Plant J.">
        <title>Genome sequences and population genomics provide insights into the demographic history, inbreeding, and mutation load of two 'living fossil' tree species of Dipteronia.</title>
        <authorList>
            <person name="Feng Y."/>
            <person name="Comes H.P."/>
            <person name="Chen J."/>
            <person name="Zhu S."/>
            <person name="Lu R."/>
            <person name="Zhang X."/>
            <person name="Li P."/>
            <person name="Qiu J."/>
            <person name="Olsen K.M."/>
            <person name="Qiu Y."/>
        </authorList>
    </citation>
    <scope>NUCLEOTIDE SEQUENCE</scope>
    <source>
        <strain evidence="2">KIB01</strain>
    </source>
</reference>
<protein>
    <recommendedName>
        <fullName evidence="1">Reverse transcriptase domain-containing protein</fullName>
    </recommendedName>
</protein>
<sequence>MVGRRVSDQPGCSPCRNYGKGFGRRSNIGANDRNRRIFISDITFNEVVCKEPNDVRHGIMDFFNNHFQKIHWNRPSIESVSLKKLEDFESRGLEEEFTLDEVDGSLIKELNYTFIALIPKVSKPSTMGDFRPISLVGSMYKVVAKFLVNRIKKVMASIIGESQMAFVKNRQILDSFVIAEEVIHKWRKVGESGLLVKLDFEKVYDSVDHSFFEEMLVKMGFGSKWRNWIKGCISTATMSILVNAVAFVLNPSNMSGKILRHGIQVIVGKPTKIRLWQDVMIDLIPLKLAFPRIYALVVDKEGFISDNGKWNQSRWEWKVDLRRAPFDWEKSQWNCFKRWLNCLVVRKEVEDTITWSFSSSGVYSVCSLRIKLEELSTGEQDVFNLPWKG</sequence>
<dbReference type="EMBL" id="JANJYI010000003">
    <property type="protein sequence ID" value="KAK2656798.1"/>
    <property type="molecule type" value="Genomic_DNA"/>
</dbReference>
<dbReference type="InterPro" id="IPR052343">
    <property type="entry name" value="Retrotransposon-Effector_Assoc"/>
</dbReference>
<evidence type="ECO:0000259" key="1">
    <source>
        <dbReference type="Pfam" id="PF00078"/>
    </source>
</evidence>
<dbReference type="PANTHER" id="PTHR46890:SF49">
    <property type="entry name" value="RNA-DIRECTED DNA POLYMERASE"/>
    <property type="match status" value="1"/>
</dbReference>
<proteinExistence type="predicted"/>
<comment type="caution">
    <text evidence="2">The sequence shown here is derived from an EMBL/GenBank/DDBJ whole genome shotgun (WGS) entry which is preliminary data.</text>
</comment>
<organism evidence="2 3">
    <name type="scientific">Dipteronia dyeriana</name>
    <dbReference type="NCBI Taxonomy" id="168575"/>
    <lineage>
        <taxon>Eukaryota</taxon>
        <taxon>Viridiplantae</taxon>
        <taxon>Streptophyta</taxon>
        <taxon>Embryophyta</taxon>
        <taxon>Tracheophyta</taxon>
        <taxon>Spermatophyta</taxon>
        <taxon>Magnoliopsida</taxon>
        <taxon>eudicotyledons</taxon>
        <taxon>Gunneridae</taxon>
        <taxon>Pentapetalae</taxon>
        <taxon>rosids</taxon>
        <taxon>malvids</taxon>
        <taxon>Sapindales</taxon>
        <taxon>Sapindaceae</taxon>
        <taxon>Hippocastanoideae</taxon>
        <taxon>Acereae</taxon>
        <taxon>Dipteronia</taxon>
    </lineage>
</organism>
<accession>A0AAD9XD74</accession>
<dbReference type="AlphaFoldDB" id="A0AAD9XD74"/>